<accession>A0ABP8DQS0</accession>
<feature type="transmembrane region" description="Helical" evidence="1">
    <location>
        <begin position="7"/>
        <end position="29"/>
    </location>
</feature>
<sequence length="211" mass="22937">MNRLLRVPIVLVFAALWGLGSYALGFVLLDERLSIALGAAFIGGVVVTATLGAFTGRPWPILAGLPLAIGALTTSVYLAGIHHFEQRPRLTVTVAEQHCSHDHYDFDAGRRVCDTHAYTFTDPDGRPVSYRLSQRDQQGDVHSAGETVEVYRAGADEIRWWPAAYVDPKDGVATAARIVVPLFVVYVLVLGVGGAVSRVATRRRLQRQTAS</sequence>
<evidence type="ECO:0000256" key="1">
    <source>
        <dbReference type="SAM" id="Phobius"/>
    </source>
</evidence>
<name>A0ABP8DQS0_9ACTN</name>
<reference evidence="3" key="1">
    <citation type="journal article" date="2019" name="Int. J. Syst. Evol. Microbiol.">
        <title>The Global Catalogue of Microorganisms (GCM) 10K type strain sequencing project: providing services to taxonomists for standard genome sequencing and annotation.</title>
        <authorList>
            <consortium name="The Broad Institute Genomics Platform"/>
            <consortium name="The Broad Institute Genome Sequencing Center for Infectious Disease"/>
            <person name="Wu L."/>
            <person name="Ma J."/>
        </authorList>
    </citation>
    <scope>NUCLEOTIDE SEQUENCE [LARGE SCALE GENOMIC DNA]</scope>
    <source>
        <strain evidence="3">JCM 17441</strain>
    </source>
</reference>
<evidence type="ECO:0000313" key="2">
    <source>
        <dbReference type="EMBL" id="GAA4262015.1"/>
    </source>
</evidence>
<evidence type="ECO:0000313" key="3">
    <source>
        <dbReference type="Proteomes" id="UP001500620"/>
    </source>
</evidence>
<comment type="caution">
    <text evidence="2">The sequence shown here is derived from an EMBL/GenBank/DDBJ whole genome shotgun (WGS) entry which is preliminary data.</text>
</comment>
<keyword evidence="1" id="KW-1133">Transmembrane helix</keyword>
<gene>
    <name evidence="2" type="ORF">GCM10022255_097100</name>
</gene>
<dbReference type="Proteomes" id="UP001500620">
    <property type="component" value="Unassembled WGS sequence"/>
</dbReference>
<feature type="transmembrane region" description="Helical" evidence="1">
    <location>
        <begin position="61"/>
        <end position="80"/>
    </location>
</feature>
<dbReference type="EMBL" id="BAABAT010000049">
    <property type="protein sequence ID" value="GAA4262015.1"/>
    <property type="molecule type" value="Genomic_DNA"/>
</dbReference>
<organism evidence="2 3">
    <name type="scientific">Dactylosporangium darangshiense</name>
    <dbReference type="NCBI Taxonomy" id="579108"/>
    <lineage>
        <taxon>Bacteria</taxon>
        <taxon>Bacillati</taxon>
        <taxon>Actinomycetota</taxon>
        <taxon>Actinomycetes</taxon>
        <taxon>Micromonosporales</taxon>
        <taxon>Micromonosporaceae</taxon>
        <taxon>Dactylosporangium</taxon>
    </lineage>
</organism>
<keyword evidence="1" id="KW-0812">Transmembrane</keyword>
<keyword evidence="1" id="KW-0472">Membrane</keyword>
<evidence type="ECO:0008006" key="4">
    <source>
        <dbReference type="Google" id="ProtNLM"/>
    </source>
</evidence>
<protein>
    <recommendedName>
        <fullName evidence="4">DUF3592 domain-containing protein</fullName>
    </recommendedName>
</protein>
<proteinExistence type="predicted"/>
<feature type="transmembrane region" description="Helical" evidence="1">
    <location>
        <begin position="178"/>
        <end position="197"/>
    </location>
</feature>
<keyword evidence="3" id="KW-1185">Reference proteome</keyword>
<feature type="transmembrane region" description="Helical" evidence="1">
    <location>
        <begin position="35"/>
        <end position="54"/>
    </location>
</feature>
<dbReference type="RefSeq" id="WP_345139295.1">
    <property type="nucleotide sequence ID" value="NZ_BAABAT010000049.1"/>
</dbReference>